<sequence>MLRKNSESITQDSCIGRVDVVLGTLLASCANDEYISLEMKSVPMGARQPIMGSIRVKLVEVFTDNVDLDLDTPITLNESTQIHFEQMSDLSQLQNDISDTAMAVQFMYDRHPNKPSYLMDLTVNPEDRFDHLSDLSDLEDEDESSQLFDLANSILDECKHAVSLSHIDTAVYIFQEVLDRRPESHPPQPMSLKNLAGALLTRFSLSNRYEDLDQAIVLLRESMSELHHSFTETAELSRVYNNPSAEREITFTAGWDDSEAVETSQIANNMLENAMSLAKLSTLNTAVFLHRKAVNLRPSPHPKRVSSLHGLAIALNARHHCTDNLPDLNEAIAVLREATQTCREPVTYPADIFNSLSALLATRFNKTGEPLDIIEAIIRRPEILPDGSSNAAGEATQLSGLAVQIYNRFKQSGQTIDLDTAISLFSETLALLPVHHPHRPPVCTTLGNALLARFQQSGQPEDLDKAVSFYQEGLKLRPAPHPDRSLSLNNLANGLWTRFIQSGQPEDLNKSISYNEDALELRPAPHPDRPISLHNLANSLSARFKVSGRPEDLNKAISYLQDVLELQPNRPQTQNNLAGKLWERFEHFGQHKDLNSSIYLFQEVLELRHAPHPDRSDALIGLANSLLTRFKYSGQTEDLNKAISYNQDVLELLHEDHSDRSLPLSNLANSLMSRFGQSGQREDLDKAISLNQDALKLRPAPHPDRSMSLNNLASSISTRFEQFGERSDLDNAISFHRDALDLRPAPHPDRSMSLNNLGIQLRKRFEQSDQHEDLDEAISLHREALVLAPHEYYTLNGLASVLIARFRQSGQREDLDEALSLQQGALKVQPASHPDRWSTLNGIGIALLTQFEHSGQPELLNKAISIYQEVLEILPALHPNRSTALNNFAVVLKTRFEQTDKQQDLNEAIDAYYKSLDALPRDHPLISDLSANLAGALMKASSRTHDTDYLRKAMLSFHTAVSCEAAPVYKRFRIAKSWAHHAERSNHESSLDAYRAAIELLPRLAMLGLDLQSRHKALISGSDGLARDAAACAIQSGKYDEAVELLEEGRGVFWAQALQLRTPMVDLHDVAPELEKKLRRISFALEKGAFQNMSKNLLDTPHTGMSMEKEGSYLRRLNDEWVATLEEVRRLDGFQDFLYPNRLSTLQGAATNGPVIILNASQTGCAALILTSSGVQHIPFPDLHLTEVTILSKLVHHAVARSSQDMVLSESNRAHVGELVRQMPILSDTLRLLTLPFEVRHVSRHSPPSAKPDDIFRYILAVLWVSVVEPVICLLQLKKSDNPLNVRWCPTGPFAFLPIHAAGMYIAEKMECVSDYIVSSYTPTISSLLWDIPASTSPFKMMAVIQPDAPGQKHLPCTLDELQKIETHVPDKYLIKLVSGSVKDTVSYLPMASMVHFACHGQQHAQNPLESSLILHDGQLKVSQMMQQSMPNASLAFLSACESAMGDQNLPDEVIHLGATLLFAGFHGVIATMWSIYDTDGPMITDTFYETLFKENNSNMTDTGPDTTQAARALHTAVAKLRSENVSFVRWVPFIHLGR</sequence>
<dbReference type="PANTHER" id="PTHR19959">
    <property type="entry name" value="KINESIN LIGHT CHAIN"/>
    <property type="match status" value="1"/>
</dbReference>
<dbReference type="Gene3D" id="1.25.40.10">
    <property type="entry name" value="Tetratricopeptide repeat domain"/>
    <property type="match status" value="5"/>
</dbReference>
<accession>A0A0C3GCY8</accession>
<proteinExistence type="predicted"/>
<dbReference type="PANTHER" id="PTHR19959:SF119">
    <property type="entry name" value="FUNGAL LIPASE-LIKE DOMAIN-CONTAINING PROTEIN"/>
    <property type="match status" value="1"/>
</dbReference>
<evidence type="ECO:0000313" key="2">
    <source>
        <dbReference type="EMBL" id="KIM89564.1"/>
    </source>
</evidence>
<dbReference type="OrthoDB" id="9991317at2759"/>
<dbReference type="HOGENOM" id="CLU_001305_0_3_1"/>
<name>A0A0C3GCY8_PILCF</name>
<feature type="domain" description="CHAT" evidence="1">
    <location>
        <begin position="1263"/>
        <end position="1538"/>
    </location>
</feature>
<keyword evidence="3" id="KW-1185">Reference proteome</keyword>
<dbReference type="STRING" id="765440.A0A0C3GCY8"/>
<dbReference type="InterPro" id="IPR011990">
    <property type="entry name" value="TPR-like_helical_dom_sf"/>
</dbReference>
<reference evidence="3" key="2">
    <citation type="submission" date="2015-01" db="EMBL/GenBank/DDBJ databases">
        <title>Evolutionary Origins and Diversification of the Mycorrhizal Mutualists.</title>
        <authorList>
            <consortium name="DOE Joint Genome Institute"/>
            <consortium name="Mycorrhizal Genomics Consortium"/>
            <person name="Kohler A."/>
            <person name="Kuo A."/>
            <person name="Nagy L.G."/>
            <person name="Floudas D."/>
            <person name="Copeland A."/>
            <person name="Barry K.W."/>
            <person name="Cichocki N."/>
            <person name="Veneault-Fourrey C."/>
            <person name="LaButti K."/>
            <person name="Lindquist E.A."/>
            <person name="Lipzen A."/>
            <person name="Lundell T."/>
            <person name="Morin E."/>
            <person name="Murat C."/>
            <person name="Riley R."/>
            <person name="Ohm R."/>
            <person name="Sun H."/>
            <person name="Tunlid A."/>
            <person name="Henrissat B."/>
            <person name="Grigoriev I.V."/>
            <person name="Hibbett D.S."/>
            <person name="Martin F."/>
        </authorList>
    </citation>
    <scope>NUCLEOTIDE SEQUENCE [LARGE SCALE GENOMIC DNA]</scope>
    <source>
        <strain evidence="3">F 1598</strain>
    </source>
</reference>
<dbReference type="Proteomes" id="UP000054166">
    <property type="component" value="Unassembled WGS sequence"/>
</dbReference>
<dbReference type="InParanoid" id="A0A0C3GCY8"/>
<protein>
    <recommendedName>
        <fullName evidence="1">CHAT domain-containing protein</fullName>
    </recommendedName>
</protein>
<evidence type="ECO:0000259" key="1">
    <source>
        <dbReference type="Pfam" id="PF12770"/>
    </source>
</evidence>
<dbReference type="SUPFAM" id="SSF48452">
    <property type="entry name" value="TPR-like"/>
    <property type="match status" value="1"/>
</dbReference>
<reference evidence="2 3" key="1">
    <citation type="submission" date="2014-04" db="EMBL/GenBank/DDBJ databases">
        <authorList>
            <consortium name="DOE Joint Genome Institute"/>
            <person name="Kuo A."/>
            <person name="Tarkka M."/>
            <person name="Buscot F."/>
            <person name="Kohler A."/>
            <person name="Nagy L.G."/>
            <person name="Floudas D."/>
            <person name="Copeland A."/>
            <person name="Barry K.W."/>
            <person name="Cichocki N."/>
            <person name="Veneault-Fourrey C."/>
            <person name="LaButti K."/>
            <person name="Lindquist E.A."/>
            <person name="Lipzen A."/>
            <person name="Lundell T."/>
            <person name="Morin E."/>
            <person name="Murat C."/>
            <person name="Sun H."/>
            <person name="Tunlid A."/>
            <person name="Henrissat B."/>
            <person name="Grigoriev I.V."/>
            <person name="Hibbett D.S."/>
            <person name="Martin F."/>
            <person name="Nordberg H.P."/>
            <person name="Cantor M.N."/>
            <person name="Hua S.X."/>
        </authorList>
    </citation>
    <scope>NUCLEOTIDE SEQUENCE [LARGE SCALE GENOMIC DNA]</scope>
    <source>
        <strain evidence="2 3">F 1598</strain>
    </source>
</reference>
<gene>
    <name evidence="2" type="ORF">PILCRDRAFT_190931</name>
</gene>
<dbReference type="Pfam" id="PF12770">
    <property type="entry name" value="CHAT"/>
    <property type="match status" value="1"/>
</dbReference>
<dbReference type="SUPFAM" id="SSF81901">
    <property type="entry name" value="HCP-like"/>
    <property type="match status" value="1"/>
</dbReference>
<dbReference type="InterPro" id="IPR024983">
    <property type="entry name" value="CHAT_dom"/>
</dbReference>
<evidence type="ECO:0000313" key="3">
    <source>
        <dbReference type="Proteomes" id="UP000054166"/>
    </source>
</evidence>
<organism evidence="2 3">
    <name type="scientific">Piloderma croceum (strain F 1598)</name>
    <dbReference type="NCBI Taxonomy" id="765440"/>
    <lineage>
        <taxon>Eukaryota</taxon>
        <taxon>Fungi</taxon>
        <taxon>Dikarya</taxon>
        <taxon>Basidiomycota</taxon>
        <taxon>Agaricomycotina</taxon>
        <taxon>Agaricomycetes</taxon>
        <taxon>Agaricomycetidae</taxon>
        <taxon>Atheliales</taxon>
        <taxon>Atheliaceae</taxon>
        <taxon>Piloderma</taxon>
    </lineage>
</organism>
<dbReference type="EMBL" id="KN832974">
    <property type="protein sequence ID" value="KIM89564.1"/>
    <property type="molecule type" value="Genomic_DNA"/>
</dbReference>